<sequence length="231" mass="27809">MQPYFFPYLGYFSLIRHTNKFILFDTVQFIKHGWIERNRILKPNFGWQYIGVPLVKHSRDTKINDIAINDNFDWRDKILRQLEHYKKRAPFYRQTIELVREALNIETQSIVKLNENILKVVCNSMNIDLDVEIFSEMDLSINNPNEPDEWALNICKSIGNIEEYWNPEGGLKFFNCKKYEEEGIKINFLKMNLWKYSQRRKEFETGLSIIDVMMFNEINEINKMLDDYELL</sequence>
<dbReference type="InterPro" id="IPR014985">
    <property type="entry name" value="WbqC"/>
</dbReference>
<dbReference type="Pfam" id="PF08889">
    <property type="entry name" value="WbqC"/>
    <property type="match status" value="1"/>
</dbReference>
<evidence type="ECO:0000313" key="1">
    <source>
        <dbReference type="EMBL" id="MBU5676671.1"/>
    </source>
</evidence>
<reference evidence="1 2" key="1">
    <citation type="submission" date="2021-06" db="EMBL/GenBank/DDBJ databases">
        <authorList>
            <person name="Sun Q."/>
            <person name="Li D."/>
        </authorList>
    </citation>
    <scope>NUCLEOTIDE SEQUENCE [LARGE SCALE GENOMIC DNA]</scope>
    <source>
        <strain evidence="1 2">MSJ-5</strain>
    </source>
</reference>
<accession>A0ABS6G2G3</accession>
<dbReference type="EMBL" id="JAHLQK010000003">
    <property type="protein sequence ID" value="MBU5676671.1"/>
    <property type="molecule type" value="Genomic_DNA"/>
</dbReference>
<organism evidence="1 2">
    <name type="scientific">Alkaliphilus flagellatus</name>
    <dbReference type="NCBI Taxonomy" id="2841507"/>
    <lineage>
        <taxon>Bacteria</taxon>
        <taxon>Bacillati</taxon>
        <taxon>Bacillota</taxon>
        <taxon>Clostridia</taxon>
        <taxon>Peptostreptococcales</taxon>
        <taxon>Natronincolaceae</taxon>
        <taxon>Alkaliphilus</taxon>
    </lineage>
</organism>
<evidence type="ECO:0000313" key="2">
    <source>
        <dbReference type="Proteomes" id="UP000779508"/>
    </source>
</evidence>
<proteinExistence type="predicted"/>
<protein>
    <submittedName>
        <fullName evidence="1">WbqC family protein</fullName>
    </submittedName>
</protein>
<dbReference type="Proteomes" id="UP000779508">
    <property type="component" value="Unassembled WGS sequence"/>
</dbReference>
<name>A0ABS6G2G3_9FIRM</name>
<gene>
    <name evidence="1" type="ORF">KQI88_09590</name>
</gene>
<keyword evidence="2" id="KW-1185">Reference proteome</keyword>
<comment type="caution">
    <text evidence="1">The sequence shown here is derived from an EMBL/GenBank/DDBJ whole genome shotgun (WGS) entry which is preliminary data.</text>
</comment>